<comment type="caution">
    <text evidence="1">The sequence shown here is derived from an EMBL/GenBank/DDBJ whole genome shotgun (WGS) entry which is preliminary data.</text>
</comment>
<reference evidence="1" key="1">
    <citation type="submission" date="2020-07" db="EMBL/GenBank/DDBJ databases">
        <title>Genome sequence and genetic diversity analysis of an under-domesticated orphan crop, white fonio (Digitaria exilis).</title>
        <authorList>
            <person name="Bennetzen J.L."/>
            <person name="Chen S."/>
            <person name="Ma X."/>
            <person name="Wang X."/>
            <person name="Yssel A.E.J."/>
            <person name="Chaluvadi S.R."/>
            <person name="Johnson M."/>
            <person name="Gangashetty P."/>
            <person name="Hamidou F."/>
            <person name="Sanogo M.D."/>
            <person name="Zwaenepoel A."/>
            <person name="Wallace J."/>
            <person name="Van De Peer Y."/>
            <person name="Van Deynze A."/>
        </authorList>
    </citation>
    <scope>NUCLEOTIDE SEQUENCE</scope>
    <source>
        <tissue evidence="1">Leaves</tissue>
    </source>
</reference>
<dbReference type="AlphaFoldDB" id="A0A835B021"/>
<dbReference type="Proteomes" id="UP000636709">
    <property type="component" value="Unassembled WGS sequence"/>
</dbReference>
<evidence type="ECO:0000313" key="2">
    <source>
        <dbReference type="Proteomes" id="UP000636709"/>
    </source>
</evidence>
<protein>
    <submittedName>
        <fullName evidence="1">Uncharacterized protein</fullName>
    </submittedName>
</protein>
<keyword evidence="2" id="KW-1185">Reference proteome</keyword>
<evidence type="ECO:0000313" key="1">
    <source>
        <dbReference type="EMBL" id="KAF8679134.1"/>
    </source>
</evidence>
<sequence>MQQSSRPQKSEHIFLVKNCILLPGESTCKRSKHFKKGN</sequence>
<accession>A0A835B021</accession>
<name>A0A835B021_9POAL</name>
<gene>
    <name evidence="1" type="ORF">HU200_045898</name>
</gene>
<dbReference type="EMBL" id="JACEFO010002125">
    <property type="protein sequence ID" value="KAF8679134.1"/>
    <property type="molecule type" value="Genomic_DNA"/>
</dbReference>
<dbReference type="OrthoDB" id="10393408at2759"/>
<organism evidence="1 2">
    <name type="scientific">Digitaria exilis</name>
    <dbReference type="NCBI Taxonomy" id="1010633"/>
    <lineage>
        <taxon>Eukaryota</taxon>
        <taxon>Viridiplantae</taxon>
        <taxon>Streptophyta</taxon>
        <taxon>Embryophyta</taxon>
        <taxon>Tracheophyta</taxon>
        <taxon>Spermatophyta</taxon>
        <taxon>Magnoliopsida</taxon>
        <taxon>Liliopsida</taxon>
        <taxon>Poales</taxon>
        <taxon>Poaceae</taxon>
        <taxon>PACMAD clade</taxon>
        <taxon>Panicoideae</taxon>
        <taxon>Panicodae</taxon>
        <taxon>Paniceae</taxon>
        <taxon>Anthephorinae</taxon>
        <taxon>Digitaria</taxon>
    </lineage>
</organism>
<proteinExistence type="predicted"/>